<feature type="transmembrane region" description="Helical" evidence="1">
    <location>
        <begin position="20"/>
        <end position="44"/>
    </location>
</feature>
<accession>A0A6P8B7S4</accession>
<proteinExistence type="predicted"/>
<evidence type="ECO:0000313" key="3">
    <source>
        <dbReference type="RefSeq" id="XP_030983059.1"/>
    </source>
</evidence>
<reference evidence="2 3" key="1">
    <citation type="journal article" date="2019" name="Mol. Biol. Evol.">
        <title>Blast fungal genomes show frequent chromosomal changes, gene gains and losses, and effector gene turnover.</title>
        <authorList>
            <person name="Gomez Luciano L.B."/>
            <person name="Jason Tsai I."/>
            <person name="Chuma I."/>
            <person name="Tosa Y."/>
            <person name="Chen Y.H."/>
            <person name="Li J.Y."/>
            <person name="Li M.Y."/>
            <person name="Jade Lu M.Y."/>
            <person name="Nakayashiki H."/>
            <person name="Li W.H."/>
        </authorList>
    </citation>
    <scope>NUCLEOTIDE SEQUENCE [LARGE SCALE GENOMIC DNA]</scope>
    <source>
        <strain evidence="2 3">NI907</strain>
    </source>
</reference>
<protein>
    <submittedName>
        <fullName evidence="3">Uncharacterized protein</fullName>
    </submittedName>
</protein>
<keyword evidence="1" id="KW-0472">Membrane</keyword>
<sequence length="101" mass="11031">MVFFSIGIRGMSELENREQILSTIIAFITVAVRSLIMVIITTSLGQATGHGSGRVTVQRHAQHNPHSFTQGLHGISRCLQLARATFRRGWREFASPAGAAV</sequence>
<reference evidence="3" key="3">
    <citation type="submission" date="2025-08" db="UniProtKB">
        <authorList>
            <consortium name="RefSeq"/>
        </authorList>
    </citation>
    <scope>IDENTIFICATION</scope>
    <source>
        <strain evidence="3">NI907</strain>
    </source>
</reference>
<evidence type="ECO:0000256" key="1">
    <source>
        <dbReference type="SAM" id="Phobius"/>
    </source>
</evidence>
<reference evidence="3" key="2">
    <citation type="submission" date="2019-10" db="EMBL/GenBank/DDBJ databases">
        <authorList>
            <consortium name="NCBI Genome Project"/>
        </authorList>
    </citation>
    <scope>NUCLEOTIDE SEQUENCE</scope>
    <source>
        <strain evidence="3">NI907</strain>
    </source>
</reference>
<dbReference type="RefSeq" id="XP_030983059.1">
    <property type="nucleotide sequence ID" value="XM_031125276.1"/>
</dbReference>
<evidence type="ECO:0000313" key="2">
    <source>
        <dbReference type="Proteomes" id="UP000515153"/>
    </source>
</evidence>
<name>A0A6P8B7S4_PYRGI</name>
<gene>
    <name evidence="3" type="ORF">PgNI_05242</name>
</gene>
<keyword evidence="1" id="KW-0812">Transmembrane</keyword>
<dbReference type="Proteomes" id="UP000515153">
    <property type="component" value="Chromosome I"/>
</dbReference>
<organism evidence="2 3">
    <name type="scientific">Pyricularia grisea</name>
    <name type="common">Crabgrass-specific blast fungus</name>
    <name type="synonym">Magnaporthe grisea</name>
    <dbReference type="NCBI Taxonomy" id="148305"/>
    <lineage>
        <taxon>Eukaryota</taxon>
        <taxon>Fungi</taxon>
        <taxon>Dikarya</taxon>
        <taxon>Ascomycota</taxon>
        <taxon>Pezizomycotina</taxon>
        <taxon>Sordariomycetes</taxon>
        <taxon>Sordariomycetidae</taxon>
        <taxon>Magnaporthales</taxon>
        <taxon>Pyriculariaceae</taxon>
        <taxon>Pyricularia</taxon>
    </lineage>
</organism>
<dbReference type="AlphaFoldDB" id="A0A6P8B7S4"/>
<dbReference type="KEGG" id="pgri:PgNI_05242"/>
<keyword evidence="1" id="KW-1133">Transmembrane helix</keyword>
<dbReference type="GeneID" id="41960185"/>
<keyword evidence="2" id="KW-1185">Reference proteome</keyword>